<dbReference type="SUPFAM" id="SSF55718">
    <property type="entry name" value="SCP-like"/>
    <property type="match status" value="1"/>
</dbReference>
<dbReference type="Gene3D" id="3.60.15.30">
    <property type="entry name" value="Metallo-beta-lactamase domain"/>
    <property type="match status" value="1"/>
</dbReference>
<evidence type="ECO:0000313" key="8">
    <source>
        <dbReference type="Proteomes" id="UP000472676"/>
    </source>
</evidence>
<dbReference type="Pfam" id="PF14864">
    <property type="entry name" value="Alkyl_sulf_C"/>
    <property type="match status" value="1"/>
</dbReference>
<organism evidence="7 8">
    <name type="scientific">Solimonas terrae</name>
    <dbReference type="NCBI Taxonomy" id="1396819"/>
    <lineage>
        <taxon>Bacteria</taxon>
        <taxon>Pseudomonadati</taxon>
        <taxon>Pseudomonadota</taxon>
        <taxon>Gammaproteobacteria</taxon>
        <taxon>Nevskiales</taxon>
        <taxon>Nevskiaceae</taxon>
        <taxon>Solimonas</taxon>
    </lineage>
</organism>
<dbReference type="Pfam" id="PF14863">
    <property type="entry name" value="Alkyl_sulf_dimr"/>
    <property type="match status" value="1"/>
</dbReference>
<gene>
    <name evidence="7" type="ORF">G7Y85_19030</name>
</gene>
<keyword evidence="2 7" id="KW-0378">Hydrolase</keyword>
<dbReference type="Gene3D" id="1.25.40.880">
    <property type="entry name" value="Alkyl sulfatase, dimerisation domain"/>
    <property type="match status" value="1"/>
</dbReference>
<comment type="similarity">
    <text evidence="4">Belongs to the metallo-beta-lactamase superfamily. Type III sulfatase family.</text>
</comment>
<evidence type="ECO:0000256" key="3">
    <source>
        <dbReference type="ARBA" id="ARBA00022833"/>
    </source>
</evidence>
<dbReference type="InterPro" id="IPR044097">
    <property type="entry name" value="Bds1/SdsA1_MBL-fold"/>
</dbReference>
<evidence type="ECO:0000256" key="4">
    <source>
        <dbReference type="ARBA" id="ARBA00033751"/>
    </source>
</evidence>
<dbReference type="InterPro" id="IPR038536">
    <property type="entry name" value="Alkyl/aryl-sulf_dimr_sf"/>
</dbReference>
<dbReference type="PANTHER" id="PTHR43223">
    <property type="entry name" value="ALKYL/ARYL-SULFATASE"/>
    <property type="match status" value="1"/>
</dbReference>
<dbReference type="GO" id="GO:0018741">
    <property type="term" value="F:linear primary-alkylsulfatase activity"/>
    <property type="evidence" value="ECO:0007669"/>
    <property type="project" value="InterPro"/>
</dbReference>
<evidence type="ECO:0000256" key="2">
    <source>
        <dbReference type="ARBA" id="ARBA00022801"/>
    </source>
</evidence>
<dbReference type="GO" id="GO:0046872">
    <property type="term" value="F:metal ion binding"/>
    <property type="evidence" value="ECO:0007669"/>
    <property type="project" value="UniProtKB-KW"/>
</dbReference>
<dbReference type="CDD" id="cd07710">
    <property type="entry name" value="arylsulfatase_Sdsa1-like_MBL-fold"/>
    <property type="match status" value="1"/>
</dbReference>
<evidence type="ECO:0000256" key="1">
    <source>
        <dbReference type="ARBA" id="ARBA00022723"/>
    </source>
</evidence>
<proteinExistence type="inferred from homology"/>
<dbReference type="EMBL" id="JAAMOW010000011">
    <property type="protein sequence ID" value="NGY06872.1"/>
    <property type="molecule type" value="Genomic_DNA"/>
</dbReference>
<protein>
    <submittedName>
        <fullName evidence="7">MBL fold metallo-hydrolase</fullName>
    </submittedName>
</protein>
<evidence type="ECO:0000256" key="5">
    <source>
        <dbReference type="SAM" id="SignalP"/>
    </source>
</evidence>
<dbReference type="Pfam" id="PF00753">
    <property type="entry name" value="Lactamase_B"/>
    <property type="match status" value="1"/>
</dbReference>
<dbReference type="SUPFAM" id="SSF56281">
    <property type="entry name" value="Metallo-hydrolase/oxidoreductase"/>
    <property type="match status" value="1"/>
</dbReference>
<evidence type="ECO:0000313" key="7">
    <source>
        <dbReference type="EMBL" id="NGY06872.1"/>
    </source>
</evidence>
<reference evidence="7 8" key="1">
    <citation type="journal article" date="2014" name="Int. J. Syst. Evol. Microbiol.">
        <title>Solimonas terrae sp. nov., isolated from soil.</title>
        <authorList>
            <person name="Kim S.J."/>
            <person name="Moon J.Y."/>
            <person name="Weon H.Y."/>
            <person name="Ahn J.H."/>
            <person name="Chen W.M."/>
            <person name="Kwon S.W."/>
        </authorList>
    </citation>
    <scope>NUCLEOTIDE SEQUENCE [LARGE SCALE GENOMIC DNA]</scope>
    <source>
        <strain evidence="7 8">KIS83-12</strain>
    </source>
</reference>
<dbReference type="SMART" id="SM00849">
    <property type="entry name" value="Lactamase_B"/>
    <property type="match status" value="1"/>
</dbReference>
<dbReference type="InterPro" id="IPR029229">
    <property type="entry name" value="Alkyl_sulf_C"/>
</dbReference>
<dbReference type="InterPro" id="IPR029228">
    <property type="entry name" value="Alkyl_sulf_dimr"/>
</dbReference>
<evidence type="ECO:0000259" key="6">
    <source>
        <dbReference type="SMART" id="SM00849"/>
    </source>
</evidence>
<name>A0A6M2BW55_9GAMM</name>
<dbReference type="Proteomes" id="UP000472676">
    <property type="component" value="Unassembled WGS sequence"/>
</dbReference>
<keyword evidence="5" id="KW-0732">Signal</keyword>
<sequence>MKQLIKGLVLPAVLCLPACHHAPEAAPIAATPAALHAQSAEFKREILNPADGVYVAIGYGIANSILLVGDDGVIVVDTTETAESAREVLAAFRKITDKPVKAIVYTHSHPDHIGGAAVFAAGRDVPVYAQRELVANMQRTSIELQTAITRRSQRMYGMPLPADQVINVGIGPFVDMHADSTVDTLPPTRVFDEQLEDTVAGIHFRLVHAPGETGDQLFMWLPERHIVLSGDNFYRAFPNLYTIRGTSYRDPRAWADSIDKLRALHAEVLVPSHTRPLVGADRIEAALTDYRDAIRYVYDQTIRLINQGRTPDEIAATLRLPAHLASSPYLQTFYGNVPWSAREIYSGLLGWYDGDPASLQPLAPDDTARHMIALAGGIDALAKQITDAESRGEHQWVLQLSGYALRVVPDRDDVRKARIAALRALGAAESNPNARHWYQVSAGELAGEYKLPARVVKPTPAMLARMPLARFFDGMAVNLDPQASGDETLKVGFEFTDVPERYTYIVRQGASEVVPAITDDADIVVRVSAQTFKEMLAQLRNPALTIASDFTVVKGSKLGFVRFMRWFVPDAS</sequence>
<comment type="caution">
    <text evidence="7">The sequence shown here is derived from an EMBL/GenBank/DDBJ whole genome shotgun (WGS) entry which is preliminary data.</text>
</comment>
<dbReference type="InterPro" id="IPR001279">
    <property type="entry name" value="Metallo-B-lactamas"/>
</dbReference>
<keyword evidence="8" id="KW-1185">Reference proteome</keyword>
<dbReference type="Gene3D" id="3.30.1050.10">
    <property type="entry name" value="SCP2 sterol-binding domain"/>
    <property type="match status" value="1"/>
</dbReference>
<keyword evidence="3" id="KW-0862">Zinc</keyword>
<dbReference type="AlphaFoldDB" id="A0A6M2BW55"/>
<dbReference type="InterPro" id="IPR036866">
    <property type="entry name" value="RibonucZ/Hydroxyglut_hydro"/>
</dbReference>
<dbReference type="GO" id="GO:0018909">
    <property type="term" value="P:dodecyl sulfate metabolic process"/>
    <property type="evidence" value="ECO:0007669"/>
    <property type="project" value="InterPro"/>
</dbReference>
<dbReference type="PANTHER" id="PTHR43223:SF1">
    <property type="entry name" value="ALKYL_ARYL-SULFATASE BDS1"/>
    <property type="match status" value="1"/>
</dbReference>
<accession>A0A6M2BW55</accession>
<dbReference type="RefSeq" id="WP_166261239.1">
    <property type="nucleotide sequence ID" value="NZ_JAAMOW010000011.1"/>
</dbReference>
<keyword evidence="1" id="KW-0479">Metal-binding</keyword>
<dbReference type="GO" id="GO:0046983">
    <property type="term" value="F:protein dimerization activity"/>
    <property type="evidence" value="ECO:0007669"/>
    <property type="project" value="InterPro"/>
</dbReference>
<feature type="domain" description="Metallo-beta-lactamase" evidence="6">
    <location>
        <begin position="61"/>
        <end position="273"/>
    </location>
</feature>
<feature type="chain" id="PRO_5026820523" evidence="5">
    <location>
        <begin position="23"/>
        <end position="572"/>
    </location>
</feature>
<dbReference type="InterPro" id="IPR036527">
    <property type="entry name" value="SCP2_sterol-bd_dom_sf"/>
</dbReference>
<dbReference type="InterPro" id="IPR052195">
    <property type="entry name" value="Bact_Alkyl/Aryl-Sulfatase"/>
</dbReference>
<feature type="signal peptide" evidence="5">
    <location>
        <begin position="1"/>
        <end position="22"/>
    </location>
</feature>